<gene>
    <name evidence="11" type="primary">Pcnp</name>
    <name evidence="11" type="ORF">E2C01_008438</name>
</gene>
<protein>
    <recommendedName>
        <fullName evidence="4">PEST proteolytic signal-containing nuclear protein</fullName>
    </recommendedName>
</protein>
<evidence type="ECO:0000256" key="9">
    <source>
        <dbReference type="ARBA" id="ARBA00023306"/>
    </source>
</evidence>
<organism evidence="11 12">
    <name type="scientific">Portunus trituberculatus</name>
    <name type="common">Swimming crab</name>
    <name type="synonym">Neptunus trituberculatus</name>
    <dbReference type="NCBI Taxonomy" id="210409"/>
    <lineage>
        <taxon>Eukaryota</taxon>
        <taxon>Metazoa</taxon>
        <taxon>Ecdysozoa</taxon>
        <taxon>Arthropoda</taxon>
        <taxon>Crustacea</taxon>
        <taxon>Multicrustacea</taxon>
        <taxon>Malacostraca</taxon>
        <taxon>Eumalacostraca</taxon>
        <taxon>Eucarida</taxon>
        <taxon>Decapoda</taxon>
        <taxon>Pleocyemata</taxon>
        <taxon>Brachyura</taxon>
        <taxon>Eubrachyura</taxon>
        <taxon>Portunoidea</taxon>
        <taxon>Portunidae</taxon>
        <taxon>Portuninae</taxon>
        <taxon>Portunus</taxon>
    </lineage>
</organism>
<dbReference type="Pfam" id="PF15473">
    <property type="entry name" value="PCNP"/>
    <property type="match status" value="1"/>
</dbReference>
<evidence type="ECO:0000256" key="6">
    <source>
        <dbReference type="ARBA" id="ARBA00022843"/>
    </source>
</evidence>
<dbReference type="Proteomes" id="UP000324222">
    <property type="component" value="Unassembled WGS sequence"/>
</dbReference>
<comment type="function">
    <text evidence="1">May be involved in cell cycle regulation.</text>
</comment>
<evidence type="ECO:0000256" key="2">
    <source>
        <dbReference type="ARBA" id="ARBA00004123"/>
    </source>
</evidence>
<keyword evidence="12" id="KW-1185">Reference proteome</keyword>
<sequence>MHILETVRQDTEGHWQHLIVCIAALLTDVLVNIGQAGHRPWQQLVMVVNVALSDVLASTLFSRVSLSHLRQCLSPETSLEDQRPPAPKRPVEEEGEGEGEEEPKKKLSFGLSSKPEGKLGLPVKKPSGGISIKLGQSQKAASQTGGTTSLLKPKVGAAAAAFSTGDDDDDEEEEEMPPEAKMRMKNIGRDTPTSAGPNSFGKTRMGFCDSKKIYEKQLKEVQDKANKVVPDSV</sequence>
<keyword evidence="7" id="KW-0007">Acetylation</keyword>
<evidence type="ECO:0000256" key="10">
    <source>
        <dbReference type="SAM" id="MobiDB-lite"/>
    </source>
</evidence>
<accession>A0A5B7D1T1</accession>
<comment type="caution">
    <text evidence="11">The sequence shown here is derived from an EMBL/GenBank/DDBJ whole genome shotgun (WGS) entry which is preliminary data.</text>
</comment>
<dbReference type="PANTHER" id="PTHR16523:SF6">
    <property type="entry name" value="PEST PROTEOLYTIC SIGNAL-CONTAINING NUCLEAR PROTEIN"/>
    <property type="match status" value="1"/>
</dbReference>
<feature type="region of interest" description="Disordered" evidence="10">
    <location>
        <begin position="159"/>
        <end position="203"/>
    </location>
</feature>
<comment type="subcellular location">
    <subcellularLocation>
        <location evidence="2">Nucleus</location>
    </subcellularLocation>
</comment>
<dbReference type="OrthoDB" id="10068198at2759"/>
<evidence type="ECO:0000256" key="4">
    <source>
        <dbReference type="ARBA" id="ARBA00022059"/>
    </source>
</evidence>
<dbReference type="GO" id="GO:0016567">
    <property type="term" value="P:protein ubiquitination"/>
    <property type="evidence" value="ECO:0007669"/>
    <property type="project" value="InterPro"/>
</dbReference>
<dbReference type="AlphaFoldDB" id="A0A5B7D1T1"/>
<comment type="subunit">
    <text evidence="3">Interacts with UHRF2/NIRF.</text>
</comment>
<dbReference type="GO" id="GO:0043161">
    <property type="term" value="P:proteasome-mediated ubiquitin-dependent protein catabolic process"/>
    <property type="evidence" value="ECO:0007669"/>
    <property type="project" value="TreeGrafter"/>
</dbReference>
<keyword evidence="8" id="KW-0539">Nucleus</keyword>
<evidence type="ECO:0000256" key="1">
    <source>
        <dbReference type="ARBA" id="ARBA00002646"/>
    </source>
</evidence>
<keyword evidence="6" id="KW-0832">Ubl conjugation</keyword>
<evidence type="ECO:0000256" key="8">
    <source>
        <dbReference type="ARBA" id="ARBA00023242"/>
    </source>
</evidence>
<dbReference type="EMBL" id="VSRR010000444">
    <property type="protein sequence ID" value="MPC15639.1"/>
    <property type="molecule type" value="Genomic_DNA"/>
</dbReference>
<evidence type="ECO:0000313" key="12">
    <source>
        <dbReference type="Proteomes" id="UP000324222"/>
    </source>
</evidence>
<proteinExistence type="predicted"/>
<evidence type="ECO:0000313" key="11">
    <source>
        <dbReference type="EMBL" id="MPC15639.1"/>
    </source>
</evidence>
<feature type="compositionally biased region" description="Polar residues" evidence="10">
    <location>
        <begin position="191"/>
        <end position="201"/>
    </location>
</feature>
<feature type="compositionally biased region" description="Acidic residues" evidence="10">
    <location>
        <begin position="165"/>
        <end position="177"/>
    </location>
</feature>
<evidence type="ECO:0000256" key="5">
    <source>
        <dbReference type="ARBA" id="ARBA00022553"/>
    </source>
</evidence>
<keyword evidence="5" id="KW-0597">Phosphoprotein</keyword>
<keyword evidence="9" id="KW-0131">Cell cycle</keyword>
<evidence type="ECO:0000256" key="7">
    <source>
        <dbReference type="ARBA" id="ARBA00022990"/>
    </source>
</evidence>
<reference evidence="11 12" key="1">
    <citation type="submission" date="2019-05" db="EMBL/GenBank/DDBJ databases">
        <title>Another draft genome of Portunus trituberculatus and its Hox gene families provides insights of decapod evolution.</title>
        <authorList>
            <person name="Jeong J.-H."/>
            <person name="Song I."/>
            <person name="Kim S."/>
            <person name="Choi T."/>
            <person name="Kim D."/>
            <person name="Ryu S."/>
            <person name="Kim W."/>
        </authorList>
    </citation>
    <scope>NUCLEOTIDE SEQUENCE [LARGE SCALE GENOMIC DNA]</scope>
    <source>
        <tissue evidence="11">Muscle</tissue>
    </source>
</reference>
<name>A0A5B7D1T1_PORTR</name>
<dbReference type="GO" id="GO:0005634">
    <property type="term" value="C:nucleus"/>
    <property type="evidence" value="ECO:0007669"/>
    <property type="project" value="UniProtKB-SubCell"/>
</dbReference>
<evidence type="ECO:0000256" key="3">
    <source>
        <dbReference type="ARBA" id="ARBA00011097"/>
    </source>
</evidence>
<dbReference type="PANTHER" id="PTHR16523">
    <property type="entry name" value="PEST PROTEOLYTIC SIGNAL-CONTAINING NUCLEAR PROTEIN"/>
    <property type="match status" value="1"/>
</dbReference>
<dbReference type="InterPro" id="IPR029169">
    <property type="entry name" value="PCNP"/>
</dbReference>
<feature type="region of interest" description="Disordered" evidence="10">
    <location>
        <begin position="74"/>
        <end position="125"/>
    </location>
</feature>